<reference evidence="5 6" key="1">
    <citation type="journal article" date="2019" name="Int. J. Syst. Evol. Microbiol.">
        <title>The Global Catalogue of Microorganisms (GCM) 10K type strain sequencing project: providing services to taxonomists for standard genome sequencing and annotation.</title>
        <authorList>
            <consortium name="The Broad Institute Genomics Platform"/>
            <consortium name="The Broad Institute Genome Sequencing Center for Infectious Disease"/>
            <person name="Wu L."/>
            <person name="Ma J."/>
        </authorList>
    </citation>
    <scope>NUCLEOTIDE SEQUENCE [LARGE SCALE GENOMIC DNA]</scope>
    <source>
        <strain evidence="5 6">PSRA2</strain>
    </source>
</reference>
<dbReference type="AlphaFoldDB" id="A0ABD5UB76"/>
<feature type="transmembrane region" description="Helical" evidence="2">
    <location>
        <begin position="547"/>
        <end position="568"/>
    </location>
</feature>
<dbReference type="EMBL" id="JBHSXM010000001">
    <property type="protein sequence ID" value="MFC6836012.1"/>
    <property type="molecule type" value="Genomic_DNA"/>
</dbReference>
<keyword evidence="2" id="KW-0812">Transmembrane</keyword>
<dbReference type="InterPro" id="IPR055706">
    <property type="entry name" value="Slg1/2_DUF7282"/>
</dbReference>
<gene>
    <name evidence="5" type="ORF">ACFQHK_05770</name>
</gene>
<dbReference type="GO" id="GO:0005886">
    <property type="term" value="C:plasma membrane"/>
    <property type="evidence" value="ECO:0007669"/>
    <property type="project" value="UniProtKB-SubCell"/>
</dbReference>
<protein>
    <submittedName>
        <fullName evidence="5">BGTF surface domain-containing protein</fullName>
    </submittedName>
</protein>
<organism evidence="5 6">
    <name type="scientific">Halomarina ordinaria</name>
    <dbReference type="NCBI Taxonomy" id="3033939"/>
    <lineage>
        <taxon>Archaea</taxon>
        <taxon>Methanobacteriati</taxon>
        <taxon>Methanobacteriota</taxon>
        <taxon>Stenosarchaea group</taxon>
        <taxon>Halobacteria</taxon>
        <taxon>Halobacteriales</taxon>
        <taxon>Natronomonadaceae</taxon>
        <taxon>Halomarina</taxon>
    </lineage>
</organism>
<sequence>MAITSNRIRSLFLATLMVLSVTVGSVSLVGSATGSTLQQQGEENETATVVGFEANNYNASRGDIAEINVELPGVSTAYVTINSDETNYNPTLRVSDGNLDGQVTVLLNTYATPQGPGPSFGVGNNADTVEYVGGNANTTEPLPTGQYDLAVRPDEGGDVADTANFELTYGGPTSFGTLTASGQYNLSDFNTRDEVYNRSSATSSIAQGDLVVHRLGGSGITGAIIANQGEGESLEKAFLDFLNARQGNDDVALLTVSRARTGETLPLTEDNFKLVVSSTRSVVFIIIDTDDLQLNNQYNVRFAVSSASGIVDRTAGVSTSFRVVPRTAEFNTEMENGQETAITYADPGASLSGSTTVAPGSELRVTADDVDLDETVTVDEDRNWGTTFDLTGVEAGSEFTATVSGSGVEETSVPALVREGRRASIDFSDQSSDGQNVTVDEVNLSTGGYVVIHDETYQNGEEISSVRGVSEYLRPGVHEDVEISLERPFEQGGDITAMAHLDTNENQEFDYVSSEGEQDTPYVVDDNPVSSGATLSVDGSGGGSDEFGPGFGAVAAIVALLAGGLIALRRD</sequence>
<evidence type="ECO:0000259" key="3">
    <source>
        <dbReference type="Pfam" id="PF23951"/>
    </source>
</evidence>
<proteinExistence type="predicted"/>
<keyword evidence="2" id="KW-1133">Transmembrane helix</keyword>
<dbReference type="Pfam" id="PF25162">
    <property type="entry name" value="DUF7827"/>
    <property type="match status" value="1"/>
</dbReference>
<keyword evidence="1" id="KW-0732">Signal</keyword>
<evidence type="ECO:0000313" key="5">
    <source>
        <dbReference type="EMBL" id="MFC6836012.1"/>
    </source>
</evidence>
<keyword evidence="2" id="KW-0472">Membrane</keyword>
<dbReference type="GO" id="GO:0030115">
    <property type="term" value="C:S-layer"/>
    <property type="evidence" value="ECO:0007669"/>
    <property type="project" value="UniProtKB-SubCell"/>
</dbReference>
<dbReference type="NCBIfam" id="TIGR04126">
    <property type="entry name" value="PGF_CTERM"/>
    <property type="match status" value="1"/>
</dbReference>
<keyword evidence="6" id="KW-1185">Reference proteome</keyword>
<dbReference type="NCBIfam" id="NF045517">
    <property type="entry name" value="halo_surf_dom"/>
    <property type="match status" value="1"/>
</dbReference>
<dbReference type="InterPro" id="IPR026371">
    <property type="entry name" value="PGF_CTERM"/>
</dbReference>
<dbReference type="Pfam" id="PF23951">
    <property type="entry name" value="DUF7282"/>
    <property type="match status" value="1"/>
</dbReference>
<comment type="caution">
    <text evidence="5">The sequence shown here is derived from an EMBL/GenBank/DDBJ whole genome shotgun (WGS) entry which is preliminary data.</text>
</comment>
<name>A0ABD5UB76_9EURY</name>
<dbReference type="Proteomes" id="UP001596406">
    <property type="component" value="Unassembled WGS sequence"/>
</dbReference>
<accession>A0ABD5UB76</accession>
<evidence type="ECO:0000259" key="4">
    <source>
        <dbReference type="Pfam" id="PF25162"/>
    </source>
</evidence>
<feature type="domain" description="DUF7827" evidence="4">
    <location>
        <begin position="50"/>
        <end position="152"/>
    </location>
</feature>
<feature type="domain" description="DUF7282" evidence="3">
    <location>
        <begin position="423"/>
        <end position="534"/>
    </location>
</feature>
<evidence type="ECO:0000313" key="6">
    <source>
        <dbReference type="Proteomes" id="UP001596406"/>
    </source>
</evidence>
<evidence type="ECO:0000256" key="2">
    <source>
        <dbReference type="SAM" id="Phobius"/>
    </source>
</evidence>
<dbReference type="InterPro" id="IPR057149">
    <property type="entry name" value="DUF7827"/>
</dbReference>
<evidence type="ECO:0000256" key="1">
    <source>
        <dbReference type="ARBA" id="ARBA00022729"/>
    </source>
</evidence>